<proteinExistence type="predicted"/>
<evidence type="ECO:0000256" key="1">
    <source>
        <dbReference type="SAM" id="Phobius"/>
    </source>
</evidence>
<feature type="domain" description="WxL Interacting Protein peptidoglycan binding" evidence="2">
    <location>
        <begin position="39"/>
        <end position="150"/>
    </location>
</feature>
<gene>
    <name evidence="3" type="ORF">DY114_00650</name>
</gene>
<protein>
    <submittedName>
        <fullName evidence="3">DUF916 domain-containing protein</fullName>
    </submittedName>
</protein>
<evidence type="ECO:0000313" key="4">
    <source>
        <dbReference type="Proteomes" id="UP000777560"/>
    </source>
</evidence>
<name>A0ABY2Z2E7_9LACO</name>
<evidence type="ECO:0000313" key="3">
    <source>
        <dbReference type="EMBL" id="TPR26239.1"/>
    </source>
</evidence>
<organism evidence="3 4">
    <name type="scientific">Apilactobacillus micheneri</name>
    <dbReference type="NCBI Taxonomy" id="1899430"/>
    <lineage>
        <taxon>Bacteria</taxon>
        <taxon>Bacillati</taxon>
        <taxon>Bacillota</taxon>
        <taxon>Bacilli</taxon>
        <taxon>Lactobacillales</taxon>
        <taxon>Lactobacillaceae</taxon>
        <taxon>Apilactobacillus</taxon>
    </lineage>
</organism>
<reference evidence="3 4" key="1">
    <citation type="submission" date="2018-08" db="EMBL/GenBank/DDBJ databases">
        <title>Comparative genomics of wild bee and flower associated Lactobacillus reveals potential adaptation to the bee host.</title>
        <authorList>
            <person name="Vuong H.Q."/>
            <person name="Mcfrederick Q.S."/>
        </authorList>
    </citation>
    <scope>NUCLEOTIDE SEQUENCE [LARGE SCALE GENOMIC DNA]</scope>
    <source>
        <strain evidence="3 4">HV_13</strain>
    </source>
</reference>
<evidence type="ECO:0000259" key="2">
    <source>
        <dbReference type="Pfam" id="PF06030"/>
    </source>
</evidence>
<dbReference type="EMBL" id="QUAV01000001">
    <property type="protein sequence ID" value="TPR26239.1"/>
    <property type="molecule type" value="Genomic_DNA"/>
</dbReference>
<feature type="transmembrane region" description="Helical" evidence="1">
    <location>
        <begin position="277"/>
        <end position="299"/>
    </location>
</feature>
<keyword evidence="1" id="KW-1133">Transmembrane helix</keyword>
<keyword evidence="1" id="KW-0472">Membrane</keyword>
<feature type="transmembrane region" description="Helical" evidence="1">
    <location>
        <begin position="7"/>
        <end position="32"/>
    </location>
</feature>
<dbReference type="Proteomes" id="UP000777560">
    <property type="component" value="Unassembled WGS sequence"/>
</dbReference>
<accession>A0ABY2Z2E7</accession>
<sequence length="301" mass="34859">MIMTKSWFIKINIIIFFIIFFCILYFSIGIYAKQKNNVSVRPMLSGLPIIKNSRYFNLSVEPNKHYNISLLVTNNTNKQLFFRSIIKNASTADNGNIVYNNLSHNNDMLLSGLIGKNLKFNTLKPFTQKVIRYNFYTKSNLFYGSKLGGVITTFYDVGNKKSIKNEVSYINGISFNEINLESNLQKLSIGNYFYSDQNHGYMIQIKNPNSILYRHLQIDLKTNNDILKKSFSDINIAPKSSFYLILQSNNKNVLLKNISVTVNHKLNLNKEFNGNSFIHYKFLIFFISTAILLILMIIVRR</sequence>
<dbReference type="Pfam" id="PF06030">
    <property type="entry name" value="WxLIP_PGBD"/>
    <property type="match status" value="1"/>
</dbReference>
<comment type="caution">
    <text evidence="3">The sequence shown here is derived from an EMBL/GenBank/DDBJ whole genome shotgun (WGS) entry which is preliminary data.</text>
</comment>
<keyword evidence="4" id="KW-1185">Reference proteome</keyword>
<dbReference type="InterPro" id="IPR010317">
    <property type="entry name" value="WxLIP_PGBD"/>
</dbReference>
<keyword evidence="1" id="KW-0812">Transmembrane</keyword>